<dbReference type="EMBL" id="CABPRZ010000018">
    <property type="protein sequence ID" value="VVE38011.1"/>
    <property type="molecule type" value="Genomic_DNA"/>
</dbReference>
<dbReference type="InterPro" id="IPR012093">
    <property type="entry name" value="Pirin"/>
</dbReference>
<name>A0A5E4XNC4_9BURK</name>
<dbReference type="InterPro" id="IPR008778">
    <property type="entry name" value="Pirin_C_dom"/>
</dbReference>
<dbReference type="PANTHER" id="PTHR13903:SF8">
    <property type="entry name" value="PIRIN"/>
    <property type="match status" value="1"/>
</dbReference>
<dbReference type="SUPFAM" id="SSF51182">
    <property type="entry name" value="RmlC-like cupins"/>
    <property type="match status" value="1"/>
</dbReference>
<dbReference type="PANTHER" id="PTHR13903">
    <property type="entry name" value="PIRIN-RELATED"/>
    <property type="match status" value="1"/>
</dbReference>
<evidence type="ECO:0000259" key="2">
    <source>
        <dbReference type="Pfam" id="PF05726"/>
    </source>
</evidence>
<keyword evidence="4" id="KW-1185">Reference proteome</keyword>
<dbReference type="Gene3D" id="2.60.120.10">
    <property type="entry name" value="Jelly Rolls"/>
    <property type="match status" value="2"/>
</dbReference>
<protein>
    <submittedName>
        <fullName evidence="3">Pirin-like protein</fullName>
    </submittedName>
</protein>
<evidence type="ECO:0000313" key="4">
    <source>
        <dbReference type="Proteomes" id="UP000414233"/>
    </source>
</evidence>
<dbReference type="OrthoDB" id="8938406at2"/>
<dbReference type="PIRSF" id="PIRSF006232">
    <property type="entry name" value="Pirin"/>
    <property type="match status" value="1"/>
</dbReference>
<feature type="compositionally biased region" description="Low complexity" evidence="1">
    <location>
        <begin position="12"/>
        <end position="22"/>
    </location>
</feature>
<reference evidence="3 4" key="1">
    <citation type="submission" date="2019-08" db="EMBL/GenBank/DDBJ databases">
        <authorList>
            <person name="Peeters C."/>
        </authorList>
    </citation>
    <scope>NUCLEOTIDE SEQUENCE [LARGE SCALE GENOMIC DNA]</scope>
    <source>
        <strain evidence="3 4">LMG 30175</strain>
    </source>
</reference>
<feature type="domain" description="Pirin C-terminal" evidence="2">
    <location>
        <begin position="201"/>
        <end position="286"/>
    </location>
</feature>
<dbReference type="InterPro" id="IPR011051">
    <property type="entry name" value="RmlC_Cupin_sf"/>
</dbReference>
<accession>A0A5E4XNC4</accession>
<proteinExistence type="predicted"/>
<dbReference type="AlphaFoldDB" id="A0A5E4XNC4"/>
<dbReference type="InterPro" id="IPR014710">
    <property type="entry name" value="RmlC-like_jellyroll"/>
</dbReference>
<organism evidence="3 4">
    <name type="scientific">Pandoraea terrae</name>
    <dbReference type="NCBI Taxonomy" id="1537710"/>
    <lineage>
        <taxon>Bacteria</taxon>
        <taxon>Pseudomonadati</taxon>
        <taxon>Pseudomonadota</taxon>
        <taxon>Betaproteobacteria</taxon>
        <taxon>Burkholderiales</taxon>
        <taxon>Burkholderiaceae</taxon>
        <taxon>Pandoraea</taxon>
    </lineage>
</organism>
<sequence length="298" mass="31736">MADTQRLRRRPAPAAKGPAKPRVLPVTRPGRCAAVAGAGVFDQLTETDPFLSIDAFRRHGASIPPHPHAGCAVAIYPLPDTGTALRSRNAHGGDDIVRPGDLLWLDANCGTVHEDVPVTRDAECRGLRLIVNRPGRHRAGPPSQCVVPREHMPVWREGAVDLTLVCGRWQARQSLLEPSAATSLLLLTWQGDGALTLPLAADGRRWFALILDASAAIGGVALTAGGEAEALMLPSGQWQATGRTGTRIALVGGEPVNEPVVFRGNFAARNEGELVDVLRHYQQGAMGVMCMQGHDGTH</sequence>
<dbReference type="Pfam" id="PF05726">
    <property type="entry name" value="Pirin_C"/>
    <property type="match status" value="1"/>
</dbReference>
<gene>
    <name evidence="3" type="ORF">PTE30175_03906</name>
</gene>
<dbReference type="Proteomes" id="UP000414233">
    <property type="component" value="Unassembled WGS sequence"/>
</dbReference>
<feature type="region of interest" description="Disordered" evidence="1">
    <location>
        <begin position="1"/>
        <end position="25"/>
    </location>
</feature>
<evidence type="ECO:0000256" key="1">
    <source>
        <dbReference type="SAM" id="MobiDB-lite"/>
    </source>
</evidence>
<dbReference type="RefSeq" id="WP_150698708.1">
    <property type="nucleotide sequence ID" value="NZ_CABPRZ010000018.1"/>
</dbReference>
<evidence type="ECO:0000313" key="3">
    <source>
        <dbReference type="EMBL" id="VVE38011.1"/>
    </source>
</evidence>